<evidence type="ECO:0000256" key="4">
    <source>
        <dbReference type="ARBA" id="ARBA00022989"/>
    </source>
</evidence>
<dbReference type="OrthoDB" id="6730379at2759"/>
<organism evidence="8 9">
    <name type="scientific">Paraphaeosphaeria sporulosa</name>
    <dbReference type="NCBI Taxonomy" id="1460663"/>
    <lineage>
        <taxon>Eukaryota</taxon>
        <taxon>Fungi</taxon>
        <taxon>Dikarya</taxon>
        <taxon>Ascomycota</taxon>
        <taxon>Pezizomycotina</taxon>
        <taxon>Dothideomycetes</taxon>
        <taxon>Pleosporomycetidae</taxon>
        <taxon>Pleosporales</taxon>
        <taxon>Massarineae</taxon>
        <taxon>Didymosphaeriaceae</taxon>
        <taxon>Paraphaeosphaeria</taxon>
    </lineage>
</organism>
<feature type="transmembrane region" description="Helical" evidence="7">
    <location>
        <begin position="306"/>
        <end position="329"/>
    </location>
</feature>
<gene>
    <name evidence="8" type="ORF">CC84DRAFT_1226559</name>
</gene>
<dbReference type="SUPFAM" id="SSF103473">
    <property type="entry name" value="MFS general substrate transporter"/>
    <property type="match status" value="1"/>
</dbReference>
<protein>
    <submittedName>
        <fullName evidence="8">Major facilitator superfamily transporter</fullName>
    </submittedName>
</protein>
<dbReference type="GO" id="GO:0022857">
    <property type="term" value="F:transmembrane transporter activity"/>
    <property type="evidence" value="ECO:0007669"/>
    <property type="project" value="InterPro"/>
</dbReference>
<dbReference type="GO" id="GO:0016020">
    <property type="term" value="C:membrane"/>
    <property type="evidence" value="ECO:0007669"/>
    <property type="project" value="UniProtKB-SubCell"/>
</dbReference>
<evidence type="ECO:0000256" key="3">
    <source>
        <dbReference type="ARBA" id="ARBA00022692"/>
    </source>
</evidence>
<feature type="transmembrane region" description="Helical" evidence="7">
    <location>
        <begin position="395"/>
        <end position="414"/>
    </location>
</feature>
<comment type="similarity">
    <text evidence="6">Belongs to the major facilitator superfamily. Allantoate permease family.</text>
</comment>
<feature type="transmembrane region" description="Helical" evidence="7">
    <location>
        <begin position="237"/>
        <end position="257"/>
    </location>
</feature>
<dbReference type="InterPro" id="IPR036259">
    <property type="entry name" value="MFS_trans_sf"/>
</dbReference>
<proteinExistence type="inferred from homology"/>
<feature type="transmembrane region" description="Helical" evidence="7">
    <location>
        <begin position="137"/>
        <end position="157"/>
    </location>
</feature>
<keyword evidence="4 7" id="KW-1133">Transmembrane helix</keyword>
<feature type="transmembrane region" description="Helical" evidence="7">
    <location>
        <begin position="197"/>
        <end position="217"/>
    </location>
</feature>
<keyword evidence="5 7" id="KW-0472">Membrane</keyword>
<reference evidence="8 9" key="1">
    <citation type="submission" date="2016-05" db="EMBL/GenBank/DDBJ databases">
        <title>Comparative analysis of secretome profiles of manganese(II)-oxidizing ascomycete fungi.</title>
        <authorList>
            <consortium name="DOE Joint Genome Institute"/>
            <person name="Zeiner C.A."/>
            <person name="Purvine S.O."/>
            <person name="Zink E.M."/>
            <person name="Wu S."/>
            <person name="Pasa-Tolic L."/>
            <person name="Chaput D.L."/>
            <person name="Haridas S."/>
            <person name="Grigoriev I.V."/>
            <person name="Santelli C.M."/>
            <person name="Hansel C.M."/>
        </authorList>
    </citation>
    <scope>NUCLEOTIDE SEQUENCE [LARGE SCALE GENOMIC DNA]</scope>
    <source>
        <strain evidence="8 9">AP3s5-JAC2a</strain>
    </source>
</reference>
<sequence>MSDADSFTEVARRASRYDGDAKAARTDGHHADPAKVQKGADAALNLIGGAGIVRQEIDVETNKRLLRKIDLHVMPLICIVYFLQYIDKTAISYASVTGIIESTHLYGNQFNWVASIFFFGQLAFEFPTIRLIQLFPLARYVSVNVTIWGALLASLAACKSYTSLLVCRFLLGAAEAVVVPAWVIFTSQWYTKNEQAFRVGIWFSTCGAAQMFGGYFAYGISKHVGSDPSAALRGWQIIFLFLGLLTACVGIAFWFVFPDSPEHARFLTQEEKTAHIERIRGNEQGIGSRTFKWNQFLEALTDPMTWLYAFWIFAANIPNSIATSFGNILVKGMGYTSQQSLLLVTPLGAYEIVALVGLTWIAMKREQRLYACIAGHVPAIVGAVLMATTSKAPALVGYYLSGGIPIGWTTILGLQASNVAGSTKKITVSVIGTIAYTVGNIISPHTFQARDAPRYLPAKISIVILYFLITCDLILMRWVFVRRNRQRDEEREAKGDAWKVEDNHEFLDLTDLENREFRYAV</sequence>
<evidence type="ECO:0000256" key="2">
    <source>
        <dbReference type="ARBA" id="ARBA00022448"/>
    </source>
</evidence>
<dbReference type="PANTHER" id="PTHR43791">
    <property type="entry name" value="PERMEASE-RELATED"/>
    <property type="match status" value="1"/>
</dbReference>
<evidence type="ECO:0000313" key="8">
    <source>
        <dbReference type="EMBL" id="OAG12362.1"/>
    </source>
</evidence>
<dbReference type="Pfam" id="PF07690">
    <property type="entry name" value="MFS_1"/>
    <property type="match status" value="1"/>
</dbReference>
<evidence type="ECO:0000256" key="5">
    <source>
        <dbReference type="ARBA" id="ARBA00023136"/>
    </source>
</evidence>
<dbReference type="Proteomes" id="UP000077069">
    <property type="component" value="Unassembled WGS sequence"/>
</dbReference>
<keyword evidence="3 7" id="KW-0812">Transmembrane</keyword>
<feature type="transmembrane region" description="Helical" evidence="7">
    <location>
        <begin position="163"/>
        <end position="185"/>
    </location>
</feature>
<dbReference type="RefSeq" id="XP_018042727.1">
    <property type="nucleotide sequence ID" value="XM_018183590.1"/>
</dbReference>
<keyword evidence="9" id="KW-1185">Reference proteome</keyword>
<dbReference type="Gene3D" id="1.20.1250.20">
    <property type="entry name" value="MFS general substrate transporter like domains"/>
    <property type="match status" value="1"/>
</dbReference>
<dbReference type="FunCoup" id="A0A177CZN4">
    <property type="interactions" value="140"/>
</dbReference>
<dbReference type="InterPro" id="IPR011701">
    <property type="entry name" value="MFS"/>
</dbReference>
<dbReference type="PANTHER" id="PTHR43791:SF1">
    <property type="entry name" value="ALLANTOATE PERMEASE"/>
    <property type="match status" value="1"/>
</dbReference>
<evidence type="ECO:0000256" key="7">
    <source>
        <dbReference type="SAM" id="Phobius"/>
    </source>
</evidence>
<dbReference type="GeneID" id="28767076"/>
<evidence type="ECO:0000256" key="6">
    <source>
        <dbReference type="ARBA" id="ARBA00037968"/>
    </source>
</evidence>
<name>A0A177CZN4_9PLEO</name>
<dbReference type="FunFam" id="1.20.1250.20:FF:000064">
    <property type="entry name" value="MFS allantoate transporter"/>
    <property type="match status" value="1"/>
</dbReference>
<comment type="subcellular location">
    <subcellularLocation>
        <location evidence="1">Membrane</location>
        <topology evidence="1">Multi-pass membrane protein</topology>
    </subcellularLocation>
</comment>
<feature type="transmembrane region" description="Helical" evidence="7">
    <location>
        <begin position="341"/>
        <end position="362"/>
    </location>
</feature>
<dbReference type="InParanoid" id="A0A177CZN4"/>
<dbReference type="AlphaFoldDB" id="A0A177CZN4"/>
<feature type="transmembrane region" description="Helical" evidence="7">
    <location>
        <begin position="463"/>
        <end position="481"/>
    </location>
</feature>
<dbReference type="EMBL" id="KV441548">
    <property type="protein sequence ID" value="OAG12362.1"/>
    <property type="molecule type" value="Genomic_DNA"/>
</dbReference>
<keyword evidence="2" id="KW-0813">Transport</keyword>
<evidence type="ECO:0000256" key="1">
    <source>
        <dbReference type="ARBA" id="ARBA00004141"/>
    </source>
</evidence>
<evidence type="ECO:0000313" key="9">
    <source>
        <dbReference type="Proteomes" id="UP000077069"/>
    </source>
</evidence>
<feature type="transmembrane region" description="Helical" evidence="7">
    <location>
        <begin position="426"/>
        <end position="443"/>
    </location>
</feature>
<accession>A0A177CZN4</accession>